<evidence type="ECO:0000313" key="2">
    <source>
        <dbReference type="EMBL" id="WMI30525.1"/>
    </source>
</evidence>
<proteinExistence type="predicted"/>
<dbReference type="AlphaFoldDB" id="A0AA51GGU1"/>
<dbReference type="EMBL" id="CP128385">
    <property type="protein sequence ID" value="WMI30525.1"/>
    <property type="molecule type" value="Genomic_DNA"/>
</dbReference>
<dbReference type="Proteomes" id="UP001238843">
    <property type="component" value="Chromosome"/>
</dbReference>
<protein>
    <recommendedName>
        <fullName evidence="1">tRNA-specific 2-thiouridylase MnmA-like C-terminal domain-containing protein</fullName>
    </recommendedName>
</protein>
<name>A0AA51GGU1_9BACT</name>
<dbReference type="Pfam" id="PF03054">
    <property type="entry name" value="tRNA_Me_trans"/>
    <property type="match status" value="1"/>
</dbReference>
<reference evidence="2" key="1">
    <citation type="journal article" date="2021" name="Front. Microbiol.">
        <title>Genome Analysis of a Verrucomicrobial Endosymbiont With a Tiny Genome Discovered in an Antarctic Lake.</title>
        <authorList>
            <person name="Williams T.J."/>
            <person name="Allen M.A."/>
            <person name="Ivanova N."/>
            <person name="Huntemann M."/>
            <person name="Haque S."/>
            <person name="Hancock A.M."/>
            <person name="Brazendale S."/>
            <person name="Cavicchioli R."/>
        </authorList>
    </citation>
    <scope>NUCLEOTIDE SEQUENCE</scope>
    <source>
        <strain evidence="2">MAG_Ga0307966_1000010</strain>
    </source>
</reference>
<dbReference type="SUPFAM" id="SSF52402">
    <property type="entry name" value="Adenine nucleotide alpha hydrolases-like"/>
    <property type="match status" value="1"/>
</dbReference>
<dbReference type="Gene3D" id="3.40.50.620">
    <property type="entry name" value="HUPs"/>
    <property type="match status" value="1"/>
</dbReference>
<evidence type="ECO:0000259" key="1">
    <source>
        <dbReference type="Pfam" id="PF20258"/>
    </source>
</evidence>
<dbReference type="InterPro" id="IPR046885">
    <property type="entry name" value="MnmA-like_C"/>
</dbReference>
<accession>A0AA51GGU1</accession>
<dbReference type="GO" id="GO:0002143">
    <property type="term" value="P:tRNA wobble position uridine thiolation"/>
    <property type="evidence" value="ECO:0007669"/>
    <property type="project" value="TreeGrafter"/>
</dbReference>
<dbReference type="Pfam" id="PF20258">
    <property type="entry name" value="tRNA_Me_trans_C"/>
    <property type="match status" value="1"/>
</dbReference>
<organism evidence="2">
    <name type="scientific">Candidatus Organicella extenuata</name>
    <dbReference type="NCBI Taxonomy" id="2841811"/>
    <lineage>
        <taxon>Bacteria</taxon>
        <taxon>Pseudomonadati</taxon>
        <taxon>Verrucomicrobiota</taxon>
        <taxon>Candidatus Organicella</taxon>
    </lineage>
</organism>
<gene>
    <name evidence="2" type="ORF">QTO32_00375</name>
</gene>
<reference evidence="2" key="2">
    <citation type="submission" date="2023-06" db="EMBL/GenBank/DDBJ databases">
        <authorList>
            <person name="Williams T.J."/>
            <person name="Allen M.A."/>
            <person name="Ivanova N."/>
            <person name="Huntemann M."/>
            <person name="Haque S."/>
            <person name="Hancock A.M."/>
            <person name="Brazendale S."/>
            <person name="Cavicchioli R."/>
        </authorList>
    </citation>
    <scope>NUCLEOTIDE SEQUENCE</scope>
    <source>
        <strain evidence="2">MAG_Ga0307966_1000010</strain>
    </source>
</reference>
<dbReference type="InterPro" id="IPR014729">
    <property type="entry name" value="Rossmann-like_a/b/a_fold"/>
</dbReference>
<sequence length="340" mass="39469">MKKTILIFLSGGVDSLITAFILKKRNSYVIKLLYFRTWVLEGSEFTKCLWKGDICLVKKAALKLKDNLHILNSIKKYKGSVVSYLLNYYKGCLTPNADIRCNSSVKFNYILNWSLNNFNQIIATGHYITIFKTRLGLAKDFIKDQTFFLSSIGKSKLLFKFFKFPLGRISKKTVEYLSINKKFTKQLKFISSRGLCFFKNITFKDFLYKYLGKVSFLMLYFTLGQKLNLNYSSNNSRGCFRILKKNIIKGRMFVSCKPPLFFRKSFYVYLLSTGLRICLKLGTFFLCKINHGIFLYKVRVYRFTKQTAYVCFVERGVCVVPGQPIVFYTKKNLIGSGTTC</sequence>
<feature type="domain" description="tRNA-specific 2-thiouridylase MnmA-like C-terminal" evidence="1">
    <location>
        <begin position="286"/>
        <end position="338"/>
    </location>
</feature>
<dbReference type="PANTHER" id="PTHR11933">
    <property type="entry name" value="TRNA 5-METHYLAMINOMETHYL-2-THIOURIDYLATE -METHYLTRANSFERASE"/>
    <property type="match status" value="1"/>
</dbReference>
<dbReference type="PANTHER" id="PTHR11933:SF5">
    <property type="entry name" value="MITOCHONDRIAL TRNA-SPECIFIC 2-THIOURIDYLASE 1"/>
    <property type="match status" value="1"/>
</dbReference>